<dbReference type="KEGG" id="bdr:105232862"/>
<reference evidence="1" key="1">
    <citation type="journal article" date="2014" name="BMC Genomics">
        <title>Characterizing the developmental transcriptome of the oriental fruit fly, Bactrocera dorsalis (Diptera: Tephritidae) through comparative genomic analysis with Drosophila melanogaster utilizing modENCODE datasets.</title>
        <authorList>
            <person name="Geib S.M."/>
            <person name="Calla B."/>
            <person name="Hall B."/>
            <person name="Hou S."/>
            <person name="Manoukis N.C."/>
        </authorList>
    </citation>
    <scope>NUCLEOTIDE SEQUENCE</scope>
    <source>
        <strain evidence="1">Punador</strain>
    </source>
</reference>
<name>A0A034WSR0_BACDO</name>
<evidence type="ECO:0000313" key="1">
    <source>
        <dbReference type="EMBL" id="JAC57382.1"/>
    </source>
</evidence>
<dbReference type="AlphaFoldDB" id="A0A034WSR0"/>
<dbReference type="GeneID" id="105232862"/>
<dbReference type="EMBL" id="GAKP01001570">
    <property type="protein sequence ID" value="JAC57382.1"/>
    <property type="molecule type" value="Transcribed_RNA"/>
</dbReference>
<accession>A0A034WSR0</accession>
<sequence>MKMALRNVDFSEISKNIYKNYNKHENNIKEHRVKTSIINLSSFYDGYQREIKDINSEITPSKDNPTVADFADIFKAFEEYPSNLHKPKRLPIKEQQQRMNCTMARDMTIMVNSREQSPGSTSLQNISCATELPSASEIYNVFKKFQQKLTQFRNETQQQECAQSFEKKLDQLCAFAKQLDKLCPALNNIEQAFKPEEEKKLQNILANLEELNYIRENQEIFTNGTPTANTQSARTESFMNLITYLLNTVSSM</sequence>
<dbReference type="OrthoDB" id="7883350at2759"/>
<organism evidence="1">
    <name type="scientific">Bactrocera dorsalis</name>
    <name type="common">Oriental fruit fly</name>
    <name type="synonym">Dacus dorsalis</name>
    <dbReference type="NCBI Taxonomy" id="27457"/>
    <lineage>
        <taxon>Eukaryota</taxon>
        <taxon>Metazoa</taxon>
        <taxon>Ecdysozoa</taxon>
        <taxon>Arthropoda</taxon>
        <taxon>Hexapoda</taxon>
        <taxon>Insecta</taxon>
        <taxon>Pterygota</taxon>
        <taxon>Neoptera</taxon>
        <taxon>Endopterygota</taxon>
        <taxon>Diptera</taxon>
        <taxon>Brachycera</taxon>
        <taxon>Muscomorpha</taxon>
        <taxon>Tephritoidea</taxon>
        <taxon>Tephritidae</taxon>
        <taxon>Bactrocera</taxon>
        <taxon>Bactrocera</taxon>
    </lineage>
</organism>
<proteinExistence type="predicted"/>
<dbReference type="EMBL" id="GAKP01001568">
    <property type="protein sequence ID" value="JAC57384.1"/>
    <property type="molecule type" value="Transcribed_RNA"/>
</dbReference>
<protein>
    <submittedName>
        <fullName evidence="1">Uncharacterized protein</fullName>
    </submittedName>
</protein>
<dbReference type="RefSeq" id="XP_019848262.2">
    <property type="nucleotide sequence ID" value="XM_019992703.3"/>
</dbReference>